<accession>A0ACB7WB40</accession>
<dbReference type="EMBL" id="CM037014">
    <property type="protein sequence ID" value="KAH7684966.1"/>
    <property type="molecule type" value="Genomic_DNA"/>
</dbReference>
<keyword evidence="2" id="KW-1185">Reference proteome</keyword>
<sequence>MGAQRNKHGSSHTSSGEEQEQEQDLEVLKAVAQAWHAQASIPGTTKEFEAQKNRFKQRPSRFRMEAMNMASKEGADSHWDFGQSLWDSYEIVTLSKKLEASLCVDDPVVVWAESGRRWKRRRESSNSLRNLFQRITSSSSKRLDADSSV</sequence>
<evidence type="ECO:0000313" key="2">
    <source>
        <dbReference type="Proteomes" id="UP000827976"/>
    </source>
</evidence>
<proteinExistence type="predicted"/>
<organism evidence="1 2">
    <name type="scientific">Dioscorea alata</name>
    <name type="common">Purple yam</name>
    <dbReference type="NCBI Taxonomy" id="55571"/>
    <lineage>
        <taxon>Eukaryota</taxon>
        <taxon>Viridiplantae</taxon>
        <taxon>Streptophyta</taxon>
        <taxon>Embryophyta</taxon>
        <taxon>Tracheophyta</taxon>
        <taxon>Spermatophyta</taxon>
        <taxon>Magnoliopsida</taxon>
        <taxon>Liliopsida</taxon>
        <taxon>Dioscoreales</taxon>
        <taxon>Dioscoreaceae</taxon>
        <taxon>Dioscorea</taxon>
    </lineage>
</organism>
<evidence type="ECO:0000313" key="1">
    <source>
        <dbReference type="EMBL" id="KAH7684966.1"/>
    </source>
</evidence>
<name>A0ACB7WB40_DIOAL</name>
<comment type="caution">
    <text evidence="1">The sequence shown here is derived from an EMBL/GenBank/DDBJ whole genome shotgun (WGS) entry which is preliminary data.</text>
</comment>
<dbReference type="Proteomes" id="UP000827976">
    <property type="component" value="Chromosome 4"/>
</dbReference>
<gene>
    <name evidence="1" type="ORF">IHE45_04G010400</name>
</gene>
<reference evidence="2" key="1">
    <citation type="journal article" date="2022" name="Nat. Commun.">
        <title>Chromosome evolution and the genetic basis of agronomically important traits in greater yam.</title>
        <authorList>
            <person name="Bredeson J.V."/>
            <person name="Lyons J.B."/>
            <person name="Oniyinde I.O."/>
            <person name="Okereke N.R."/>
            <person name="Kolade O."/>
            <person name="Nnabue I."/>
            <person name="Nwadili C.O."/>
            <person name="Hribova E."/>
            <person name="Parker M."/>
            <person name="Nwogha J."/>
            <person name="Shu S."/>
            <person name="Carlson J."/>
            <person name="Kariba R."/>
            <person name="Muthemba S."/>
            <person name="Knop K."/>
            <person name="Barton G.J."/>
            <person name="Sherwood A.V."/>
            <person name="Lopez-Montes A."/>
            <person name="Asiedu R."/>
            <person name="Jamnadass R."/>
            <person name="Muchugi A."/>
            <person name="Goodstein D."/>
            <person name="Egesi C.N."/>
            <person name="Featherston J."/>
            <person name="Asfaw A."/>
            <person name="Simpson G.G."/>
            <person name="Dolezel J."/>
            <person name="Hendre P.S."/>
            <person name="Van Deynze A."/>
            <person name="Kumar P.L."/>
            <person name="Obidiegwu J.E."/>
            <person name="Bhattacharjee R."/>
            <person name="Rokhsar D.S."/>
        </authorList>
    </citation>
    <scope>NUCLEOTIDE SEQUENCE [LARGE SCALE GENOMIC DNA]</scope>
    <source>
        <strain evidence="2">cv. TDa95/00328</strain>
    </source>
</reference>
<protein>
    <submittedName>
        <fullName evidence="1">Uncharacterized protein</fullName>
    </submittedName>
</protein>